<evidence type="ECO:0000313" key="7">
    <source>
        <dbReference type="Proteomes" id="UP000244655"/>
    </source>
</evidence>
<dbReference type="GO" id="GO:0005840">
    <property type="term" value="C:ribosome"/>
    <property type="evidence" value="ECO:0007669"/>
    <property type="project" value="UniProtKB-KW"/>
</dbReference>
<dbReference type="AlphaFoldDB" id="A0A2S1LWU5"/>
<dbReference type="RefSeq" id="WP_108729135.1">
    <property type="nucleotide sequence ID" value="NZ_CP025785.1"/>
</dbReference>
<evidence type="ECO:0000256" key="3">
    <source>
        <dbReference type="ARBA" id="ARBA00023274"/>
    </source>
</evidence>
<accession>A0A2S1LWU5</accession>
<keyword evidence="7" id="KW-1185">Reference proteome</keyword>
<dbReference type="SUPFAM" id="SSF143800">
    <property type="entry name" value="L28p-like"/>
    <property type="match status" value="1"/>
</dbReference>
<comment type="similarity">
    <text evidence="1 5">Belongs to the bacterial ribosomal protein bL28 family.</text>
</comment>
<evidence type="ECO:0000313" key="6">
    <source>
        <dbReference type="EMBL" id="AWG42735.1"/>
    </source>
</evidence>
<dbReference type="Gene3D" id="2.30.170.40">
    <property type="entry name" value="Ribosomal protein L28/L24"/>
    <property type="match status" value="1"/>
</dbReference>
<dbReference type="GO" id="GO:0003735">
    <property type="term" value="F:structural constituent of ribosome"/>
    <property type="evidence" value="ECO:0007669"/>
    <property type="project" value="InterPro"/>
</dbReference>
<dbReference type="PANTHER" id="PTHR13528:SF2">
    <property type="entry name" value="LARGE RIBOSOMAL SUBUNIT PROTEIN BL28M"/>
    <property type="match status" value="1"/>
</dbReference>
<name>A0A2S1LWU5_9SPIR</name>
<reference evidence="6 7" key="1">
    <citation type="submission" date="2018-01" db="EMBL/GenBank/DDBJ databases">
        <title>Genome sequence of Borrelia tachyglossi.</title>
        <authorList>
            <person name="Gofton A.W."/>
        </authorList>
    </citation>
    <scope>NUCLEOTIDE SEQUENCE [LARGE SCALE GENOMIC DNA]</scope>
    <source>
        <strain evidence="6 7">Bc-F10-1268</strain>
    </source>
</reference>
<dbReference type="InterPro" id="IPR001383">
    <property type="entry name" value="Ribosomal_bL28_bact-type"/>
</dbReference>
<keyword evidence="2 5" id="KW-0689">Ribosomal protein</keyword>
<dbReference type="InterPro" id="IPR037147">
    <property type="entry name" value="Ribosomal_bL28_sf"/>
</dbReference>
<dbReference type="HAMAP" id="MF_00373">
    <property type="entry name" value="Ribosomal_bL28"/>
    <property type="match status" value="1"/>
</dbReference>
<dbReference type="OrthoDB" id="9805609at2"/>
<dbReference type="InterPro" id="IPR026569">
    <property type="entry name" value="Ribosomal_bL28"/>
</dbReference>
<dbReference type="NCBIfam" id="TIGR00009">
    <property type="entry name" value="L28"/>
    <property type="match status" value="1"/>
</dbReference>
<proteinExistence type="inferred from homology"/>
<dbReference type="InterPro" id="IPR034704">
    <property type="entry name" value="Ribosomal_bL28/bL31-like_sf"/>
</dbReference>
<dbReference type="Pfam" id="PF00830">
    <property type="entry name" value="Ribosomal_L28"/>
    <property type="match status" value="1"/>
</dbReference>
<organism evidence="6 7">
    <name type="scientific">Candidatus Borreliella tachyglossi</name>
    <dbReference type="NCBI Taxonomy" id="1964448"/>
    <lineage>
        <taxon>Bacteria</taxon>
        <taxon>Pseudomonadati</taxon>
        <taxon>Spirochaetota</taxon>
        <taxon>Spirochaetia</taxon>
        <taxon>Spirochaetales</taxon>
        <taxon>Borreliaceae</taxon>
        <taxon>Borreliella</taxon>
    </lineage>
</organism>
<dbReference type="EMBL" id="CP025785">
    <property type="protein sequence ID" value="AWG42735.1"/>
    <property type="molecule type" value="Genomic_DNA"/>
</dbReference>
<dbReference type="GO" id="GO:0006412">
    <property type="term" value="P:translation"/>
    <property type="evidence" value="ECO:0007669"/>
    <property type="project" value="UniProtKB-UniRule"/>
</dbReference>
<dbReference type="PANTHER" id="PTHR13528">
    <property type="entry name" value="39S RIBOSOMAL PROTEIN L28, MITOCHONDRIAL"/>
    <property type="match status" value="1"/>
</dbReference>
<sequence>MGRECAITGKKTIFGNNVPRKGLAKKKGGAGQHIGVKTKRVFKVNLINKKFFVPELGRSVNIKVSANALRSISKVGLDGFLKKNHKRIENFI</sequence>
<evidence type="ECO:0000256" key="1">
    <source>
        <dbReference type="ARBA" id="ARBA00008760"/>
    </source>
</evidence>
<evidence type="ECO:0000256" key="2">
    <source>
        <dbReference type="ARBA" id="ARBA00022980"/>
    </source>
</evidence>
<dbReference type="Proteomes" id="UP000244655">
    <property type="component" value="Chromosome"/>
</dbReference>
<gene>
    <name evidence="5" type="primary">rpmB</name>
    <name evidence="6" type="ORF">CR532_01795</name>
</gene>
<keyword evidence="3 5" id="KW-0687">Ribonucleoprotein</keyword>
<protein>
    <recommendedName>
        <fullName evidence="4 5">Large ribosomal subunit protein bL28</fullName>
    </recommendedName>
</protein>
<evidence type="ECO:0000256" key="4">
    <source>
        <dbReference type="ARBA" id="ARBA00035174"/>
    </source>
</evidence>
<evidence type="ECO:0000256" key="5">
    <source>
        <dbReference type="HAMAP-Rule" id="MF_00373"/>
    </source>
</evidence>
<dbReference type="GO" id="GO:1990904">
    <property type="term" value="C:ribonucleoprotein complex"/>
    <property type="evidence" value="ECO:0007669"/>
    <property type="project" value="UniProtKB-KW"/>
</dbReference>